<feature type="domain" description="HTH marR-type" evidence="2">
    <location>
        <begin position="14"/>
        <end position="55"/>
    </location>
</feature>
<reference evidence="4" key="1">
    <citation type="submission" date="2016-10" db="EMBL/GenBank/DDBJ databases">
        <authorList>
            <person name="Varghese N."/>
            <person name="Submissions S."/>
        </authorList>
    </citation>
    <scope>NUCLEOTIDE SEQUENCE [LARGE SCALE GENOMIC DNA]</scope>
    <source>
        <strain evidence="4">DSM 21368</strain>
    </source>
</reference>
<sequence length="414" mass="41844">MGRTTARTDVTRSAVLAHIGVHGPTSRAELARVLDVSPALITGATKRLIADGLLTELDHSPSQGGRPARLLGLVAESGRAIGIKVVADHITLVEVGIDGTVQRSATRDFDAAAPAALSELAAVTVAFIDAGTSGPLLGVGVGVPGTVDEQHAGTVDSTQLGWVRVPVGETLRRALDLPVLVENNVNALAMAEALYGSGRGLGHALVVTIGTGVGAGLITDGDVLRGWRGGAGELGHVPVVADGPACVCGSTGCLETLISEEALLRAATAQGIVPEAASIDAVHTAADTGDAGAQAIFRTAGTHLGRTLAGVVNLLDPEAVIVLGEGVTAWTHWSAGFEPAFRAALIPHTRHIPVTVETWQDDRWAQGSAALVLSTPFDAQGLSGEQGRLVRERLAIGEVAASAASPAGPAGNGG</sequence>
<dbReference type="Gene3D" id="1.10.10.10">
    <property type="entry name" value="Winged helix-like DNA-binding domain superfamily/Winged helix DNA-binding domain"/>
    <property type="match status" value="1"/>
</dbReference>
<proteinExistence type="inferred from homology"/>
<evidence type="ECO:0000313" key="3">
    <source>
        <dbReference type="EMBL" id="SED73784.1"/>
    </source>
</evidence>
<dbReference type="SUPFAM" id="SSF53067">
    <property type="entry name" value="Actin-like ATPase domain"/>
    <property type="match status" value="1"/>
</dbReference>
<dbReference type="OrthoDB" id="3464494at2"/>
<dbReference type="GO" id="GO:0003700">
    <property type="term" value="F:DNA-binding transcription factor activity"/>
    <property type="evidence" value="ECO:0007669"/>
    <property type="project" value="InterPro"/>
</dbReference>
<dbReference type="Pfam" id="PF00480">
    <property type="entry name" value="ROK"/>
    <property type="match status" value="1"/>
</dbReference>
<dbReference type="InterPro" id="IPR036390">
    <property type="entry name" value="WH_DNA-bd_sf"/>
</dbReference>
<dbReference type="InterPro" id="IPR043129">
    <property type="entry name" value="ATPase_NBD"/>
</dbReference>
<keyword evidence="3" id="KW-0418">Kinase</keyword>
<organism evidence="3 4">
    <name type="scientific">Ruania alba</name>
    <dbReference type="NCBI Taxonomy" id="648782"/>
    <lineage>
        <taxon>Bacteria</taxon>
        <taxon>Bacillati</taxon>
        <taxon>Actinomycetota</taxon>
        <taxon>Actinomycetes</taxon>
        <taxon>Micrococcales</taxon>
        <taxon>Ruaniaceae</taxon>
        <taxon>Ruania</taxon>
    </lineage>
</organism>
<dbReference type="STRING" id="648782.SAMN04488554_0567"/>
<name>A0A1H5D4P5_9MICO</name>
<protein>
    <submittedName>
        <fullName evidence="3">Sugar kinase of the NBD/HSP70 family, may contain an N-terminal HTH domain</fullName>
    </submittedName>
</protein>
<dbReference type="Gene3D" id="3.30.420.40">
    <property type="match status" value="2"/>
</dbReference>
<evidence type="ECO:0000256" key="1">
    <source>
        <dbReference type="ARBA" id="ARBA00006479"/>
    </source>
</evidence>
<keyword evidence="4" id="KW-1185">Reference proteome</keyword>
<dbReference type="PANTHER" id="PTHR18964">
    <property type="entry name" value="ROK (REPRESSOR, ORF, KINASE) FAMILY"/>
    <property type="match status" value="1"/>
</dbReference>
<dbReference type="SUPFAM" id="SSF46785">
    <property type="entry name" value="Winged helix' DNA-binding domain"/>
    <property type="match status" value="1"/>
</dbReference>
<gene>
    <name evidence="3" type="ORF">SAMN04488554_0567</name>
</gene>
<evidence type="ECO:0000313" key="4">
    <source>
        <dbReference type="Proteomes" id="UP000199220"/>
    </source>
</evidence>
<dbReference type="GO" id="GO:0016301">
    <property type="term" value="F:kinase activity"/>
    <property type="evidence" value="ECO:0007669"/>
    <property type="project" value="UniProtKB-KW"/>
</dbReference>
<dbReference type="InterPro" id="IPR036388">
    <property type="entry name" value="WH-like_DNA-bd_sf"/>
</dbReference>
<dbReference type="RefSeq" id="WP_089771594.1">
    <property type="nucleotide sequence ID" value="NZ_FNTX01000001.1"/>
</dbReference>
<dbReference type="Pfam" id="PF01047">
    <property type="entry name" value="MarR"/>
    <property type="match status" value="1"/>
</dbReference>
<accession>A0A1H5D4P5</accession>
<evidence type="ECO:0000259" key="2">
    <source>
        <dbReference type="Pfam" id="PF01047"/>
    </source>
</evidence>
<keyword evidence="3" id="KW-0808">Transferase</keyword>
<dbReference type="Proteomes" id="UP000199220">
    <property type="component" value="Unassembled WGS sequence"/>
</dbReference>
<dbReference type="AlphaFoldDB" id="A0A1H5D4P5"/>
<dbReference type="InterPro" id="IPR000600">
    <property type="entry name" value="ROK"/>
</dbReference>
<dbReference type="EMBL" id="FNTX01000001">
    <property type="protein sequence ID" value="SED73784.1"/>
    <property type="molecule type" value="Genomic_DNA"/>
</dbReference>
<comment type="similarity">
    <text evidence="1">Belongs to the ROK (NagC/XylR) family.</text>
</comment>
<dbReference type="PANTHER" id="PTHR18964:SF149">
    <property type="entry name" value="BIFUNCTIONAL UDP-N-ACETYLGLUCOSAMINE 2-EPIMERASE_N-ACETYLMANNOSAMINE KINASE"/>
    <property type="match status" value="1"/>
</dbReference>
<dbReference type="PROSITE" id="PS01125">
    <property type="entry name" value="ROK"/>
    <property type="match status" value="1"/>
</dbReference>
<dbReference type="InterPro" id="IPR049874">
    <property type="entry name" value="ROK_cs"/>
</dbReference>
<dbReference type="InterPro" id="IPR000835">
    <property type="entry name" value="HTH_MarR-typ"/>
</dbReference>